<organism evidence="1 2">
    <name type="scientific">Brassica cretica</name>
    <name type="common">Mustard</name>
    <dbReference type="NCBI Taxonomy" id="69181"/>
    <lineage>
        <taxon>Eukaryota</taxon>
        <taxon>Viridiplantae</taxon>
        <taxon>Streptophyta</taxon>
        <taxon>Embryophyta</taxon>
        <taxon>Tracheophyta</taxon>
        <taxon>Spermatophyta</taxon>
        <taxon>Magnoliopsida</taxon>
        <taxon>eudicotyledons</taxon>
        <taxon>Gunneridae</taxon>
        <taxon>Pentapetalae</taxon>
        <taxon>rosids</taxon>
        <taxon>malvids</taxon>
        <taxon>Brassicales</taxon>
        <taxon>Brassicaceae</taxon>
        <taxon>Brassiceae</taxon>
        <taxon>Brassica</taxon>
    </lineage>
</organism>
<proteinExistence type="predicted"/>
<dbReference type="EMBL" id="QGKX02002183">
    <property type="protein sequence ID" value="KAF3487710.1"/>
    <property type="molecule type" value="Genomic_DNA"/>
</dbReference>
<sequence>MSSPTTCNGKHIGSKHSLPLNITIAGNPSRSATLIPAVSFLLNYITDCCLHFTRTLRFFFGSNSSLSATRYFKPGRSSIKKVLLTPPSTLKRLAWNEVKSTKRRFLHLNR</sequence>
<comment type="caution">
    <text evidence="1">The sequence shown here is derived from an EMBL/GenBank/DDBJ whole genome shotgun (WGS) entry which is preliminary data.</text>
</comment>
<name>A0A8S9N4Q0_BRACR</name>
<dbReference type="AlphaFoldDB" id="A0A8S9N4Q0"/>
<reference evidence="1" key="1">
    <citation type="submission" date="2019-12" db="EMBL/GenBank/DDBJ databases">
        <title>Genome sequencing and annotation of Brassica cretica.</title>
        <authorList>
            <person name="Studholme D.J."/>
            <person name="Sarris P."/>
        </authorList>
    </citation>
    <scope>NUCLEOTIDE SEQUENCE</scope>
    <source>
        <strain evidence="1">PFS-109/04</strain>
        <tissue evidence="1">Leaf</tissue>
    </source>
</reference>
<accession>A0A8S9N4Q0</accession>
<dbReference type="Proteomes" id="UP000712600">
    <property type="component" value="Unassembled WGS sequence"/>
</dbReference>
<gene>
    <name evidence="1" type="ORF">F2Q69_00056095</name>
</gene>
<evidence type="ECO:0000313" key="1">
    <source>
        <dbReference type="EMBL" id="KAF3487710.1"/>
    </source>
</evidence>
<evidence type="ECO:0000313" key="2">
    <source>
        <dbReference type="Proteomes" id="UP000712600"/>
    </source>
</evidence>
<protein>
    <submittedName>
        <fullName evidence="1">Uncharacterized protein</fullName>
    </submittedName>
</protein>